<feature type="non-terminal residue" evidence="2">
    <location>
        <position position="1"/>
    </location>
</feature>
<organism evidence="2">
    <name type="scientific">Ixodes ricinus</name>
    <name type="common">Common tick</name>
    <name type="synonym">Acarus ricinus</name>
    <dbReference type="NCBI Taxonomy" id="34613"/>
    <lineage>
        <taxon>Eukaryota</taxon>
        <taxon>Metazoa</taxon>
        <taxon>Ecdysozoa</taxon>
        <taxon>Arthropoda</taxon>
        <taxon>Chelicerata</taxon>
        <taxon>Arachnida</taxon>
        <taxon>Acari</taxon>
        <taxon>Parasitiformes</taxon>
        <taxon>Ixodida</taxon>
        <taxon>Ixodoidea</taxon>
        <taxon>Ixodidae</taxon>
        <taxon>Ixodinae</taxon>
        <taxon>Ixodes</taxon>
    </lineage>
</organism>
<evidence type="ECO:0000313" key="2">
    <source>
        <dbReference type="EMBL" id="JAB78748.1"/>
    </source>
</evidence>
<feature type="region of interest" description="Disordered" evidence="1">
    <location>
        <begin position="66"/>
        <end position="95"/>
    </location>
</feature>
<accession>V5HWD0</accession>
<feature type="compositionally biased region" description="Low complexity" evidence="1">
    <location>
        <begin position="84"/>
        <end position="95"/>
    </location>
</feature>
<name>V5HWD0_IXORI</name>
<dbReference type="AlphaFoldDB" id="V5HWD0"/>
<protein>
    <submittedName>
        <fullName evidence="2">Putative nuclear pore membrane protein</fullName>
    </submittedName>
</protein>
<evidence type="ECO:0000256" key="1">
    <source>
        <dbReference type="SAM" id="MobiDB-lite"/>
    </source>
</evidence>
<sequence>SADINRCCIFGVCVLCVVYFLDLLTVYVATFVVIFVAVTNYYLHQREENSRHRLRILGLIKHDKRERKSKTEHNSSRRLVTEGSATRRSSNTSRTLDSSYEYVRIVPGNKFETTSESRSEVKDDDCSFASPMSPVKNAYFDRSCQSSFTSDHARKSPLDWAPPTTRRYPIQQERYSVGSYPTICLTKSPLPVARPFTSPEVIAPVKVKILPLASSPRLTSSFSQQRTTCGDIDKQDPCSTESVIQALKERRKRAAAAAYRDSLEAAELGMPAHS</sequence>
<proteinExistence type="evidence at transcript level"/>
<dbReference type="EMBL" id="GANP01005720">
    <property type="protein sequence ID" value="JAB78748.1"/>
    <property type="molecule type" value="mRNA"/>
</dbReference>
<reference evidence="2" key="1">
    <citation type="journal article" date="2015" name="Sci. Rep.">
        <title>Tissue- and time-dependent transcription in Ixodes ricinus salivary glands and midguts when blood feeding on the vertebrate host.</title>
        <authorList>
            <person name="Kotsyfakis M."/>
            <person name="Schwarz A."/>
            <person name="Erhart J."/>
            <person name="Ribeiro J.M."/>
        </authorList>
    </citation>
    <scope>NUCLEOTIDE SEQUENCE</scope>
    <source>
        <tissue evidence="2">Salivary gland and midgut</tissue>
    </source>
</reference>
<feature type="non-terminal residue" evidence="2">
    <location>
        <position position="274"/>
    </location>
</feature>